<dbReference type="GO" id="GO:0006355">
    <property type="term" value="P:regulation of DNA-templated transcription"/>
    <property type="evidence" value="ECO:0007669"/>
    <property type="project" value="InterPro"/>
</dbReference>
<dbReference type="InterPro" id="IPR003018">
    <property type="entry name" value="GAF"/>
</dbReference>
<evidence type="ECO:0000256" key="2">
    <source>
        <dbReference type="ARBA" id="ARBA00022606"/>
    </source>
</evidence>
<organism evidence="7 8">
    <name type="scientific">Microbacterium trichothecenolyticum</name>
    <name type="common">Aureobacterium trichothecenolyticum</name>
    <dbReference type="NCBI Taxonomy" id="69370"/>
    <lineage>
        <taxon>Bacteria</taxon>
        <taxon>Bacillati</taxon>
        <taxon>Actinomycetota</taxon>
        <taxon>Actinomycetes</taxon>
        <taxon>Micrococcales</taxon>
        <taxon>Microbacteriaceae</taxon>
        <taxon>Microbacterium</taxon>
    </lineage>
</organism>
<evidence type="ECO:0000256" key="4">
    <source>
        <dbReference type="ARBA" id="ARBA00023170"/>
    </source>
</evidence>
<evidence type="ECO:0000256" key="3">
    <source>
        <dbReference type="ARBA" id="ARBA00022991"/>
    </source>
</evidence>
<protein>
    <submittedName>
        <fullName evidence="7">Phytochrome-like protein cph1</fullName>
        <ecNumber evidence="7">2.7.13.3</ecNumber>
    </submittedName>
</protein>
<dbReference type="InterPro" id="IPR001294">
    <property type="entry name" value="Phytochrome"/>
</dbReference>
<dbReference type="GO" id="GO:0009584">
    <property type="term" value="P:detection of visible light"/>
    <property type="evidence" value="ECO:0007669"/>
    <property type="project" value="InterPro"/>
</dbReference>
<keyword evidence="4" id="KW-0675">Receptor</keyword>
<dbReference type="InterPro" id="IPR000160">
    <property type="entry name" value="GGDEF_dom"/>
</dbReference>
<dbReference type="Pfam" id="PF00990">
    <property type="entry name" value="GGDEF"/>
    <property type="match status" value="1"/>
</dbReference>
<evidence type="ECO:0000313" key="7">
    <source>
        <dbReference type="EMBL" id="KJL41802.1"/>
    </source>
</evidence>
<evidence type="ECO:0000259" key="6">
    <source>
        <dbReference type="PROSITE" id="PS50887"/>
    </source>
</evidence>
<name>A0A0M2HC76_MICTR</name>
<dbReference type="Gene3D" id="3.30.450.20">
    <property type="entry name" value="PAS domain"/>
    <property type="match status" value="1"/>
</dbReference>
<dbReference type="SUPFAM" id="SSF55073">
    <property type="entry name" value="Nucleotide cyclase"/>
    <property type="match status" value="1"/>
</dbReference>
<keyword evidence="3" id="KW-0157">Chromophore</keyword>
<keyword evidence="7" id="KW-0808">Transferase</keyword>
<dbReference type="Gene3D" id="3.30.450.270">
    <property type="match status" value="1"/>
</dbReference>
<dbReference type="AlphaFoldDB" id="A0A0M2HC76"/>
<dbReference type="Pfam" id="PF08446">
    <property type="entry name" value="PAS_2"/>
    <property type="match status" value="1"/>
</dbReference>
<sequence>MTDTPALVFDGDRPRDDAESLRLRECSQEQIRTIGRIQAHGALFGIDETTGVVVVASENVEHWLGRDLRQAGNETLSWAIGQGLAVDPVRAEFEGSLYDVIAHRGTAPLIVELEPVVPELEYVRTGVVGAIQRLAGVSDPDELRQQAAREIKAITGFDRVMCYEFHDDGHGQVVADEREPDMEAYFGLHFPASDIPVQARALYIEKRSRVIADTADPGLALHTLLPEDAPLDLGGTELRAVSPHHLQFMRNMGQAATVSFGLVMGDRLVGMFTCAHRTPRRIPVLLRRALEVMATQVVSQLAAAEQIRRLRRQLEARERRIALIAPLYGRADVGAVLMSGERTVLDVVPADGALLRMGDAVHTAGVVPPPARLFAVVDELGPGRLLWEALPIERPELAVEVPSVTGLLIVPLGGDGDMLVFVRSEVSRTVDWLGDQRPENRDTPLSPRRSFSAWRESVTGRSLPWGEHAQDAVDLGEEIRSAMVARTQAELAELALRDALTGLHNRRFLDDRLDELLNGSEAAVAVVFLDLDDFKLINDTYGHEMGDAVLAAIGRRLSGVARSSDIVVRLGGDEFVIVCVGAGREEAAAIAGRALAVITEPITVRGAEVAVRASAGVVAAERGVSPGGLLDAADAAMYRAKRDGGGRVSA</sequence>
<dbReference type="PATRIC" id="fig|69370.6.peg.2462"/>
<accession>A0A0M2HC76</accession>
<dbReference type="PANTHER" id="PTHR46663">
    <property type="entry name" value="DIGUANYLATE CYCLASE DGCT-RELATED"/>
    <property type="match status" value="1"/>
</dbReference>
<feature type="domain" description="GGDEF" evidence="6">
    <location>
        <begin position="522"/>
        <end position="650"/>
    </location>
</feature>
<evidence type="ECO:0000259" key="5">
    <source>
        <dbReference type="PROSITE" id="PS50046"/>
    </source>
</evidence>
<dbReference type="InterPro" id="IPR043128">
    <property type="entry name" value="Rev_trsase/Diguanyl_cyclase"/>
</dbReference>
<dbReference type="Gene3D" id="3.30.70.270">
    <property type="match status" value="1"/>
</dbReference>
<comment type="caution">
    <text evidence="7">The sequence shown here is derived from an EMBL/GenBank/DDBJ whole genome shotgun (WGS) entry which is preliminary data.</text>
</comment>
<dbReference type="Pfam" id="PF00360">
    <property type="entry name" value="PHY"/>
    <property type="match status" value="1"/>
</dbReference>
<dbReference type="Pfam" id="PF01590">
    <property type="entry name" value="GAF"/>
    <property type="match status" value="1"/>
</dbReference>
<dbReference type="CDD" id="cd01949">
    <property type="entry name" value="GGDEF"/>
    <property type="match status" value="1"/>
</dbReference>
<dbReference type="PROSITE" id="PS50046">
    <property type="entry name" value="PHYTOCHROME_2"/>
    <property type="match status" value="1"/>
</dbReference>
<dbReference type="PROSITE" id="PS50887">
    <property type="entry name" value="GGDEF"/>
    <property type="match status" value="1"/>
</dbReference>
<dbReference type="Gene3D" id="3.30.450.40">
    <property type="match status" value="1"/>
</dbReference>
<dbReference type="EC" id="2.7.13.3" evidence="7"/>
<gene>
    <name evidence="7" type="primary">cph1</name>
    <name evidence="7" type="ORF">RS82_02418</name>
</gene>
<dbReference type="InterPro" id="IPR013654">
    <property type="entry name" value="PAS_2"/>
</dbReference>
<keyword evidence="2" id="KW-0716">Sensory transduction</keyword>
<dbReference type="InterPro" id="IPR013515">
    <property type="entry name" value="Phytochrome_cen-reg"/>
</dbReference>
<dbReference type="SMART" id="SM00267">
    <property type="entry name" value="GGDEF"/>
    <property type="match status" value="1"/>
</dbReference>
<dbReference type="InterPro" id="IPR052163">
    <property type="entry name" value="DGC-Regulatory_Protein"/>
</dbReference>
<dbReference type="RefSeq" id="WP_052676815.1">
    <property type="nucleotide sequence ID" value="NZ_JYJA01000036.1"/>
</dbReference>
<dbReference type="EMBL" id="JYJA01000036">
    <property type="protein sequence ID" value="KJL41802.1"/>
    <property type="molecule type" value="Genomic_DNA"/>
</dbReference>
<dbReference type="PANTHER" id="PTHR46663:SF2">
    <property type="entry name" value="GGDEF DOMAIN-CONTAINING PROTEIN"/>
    <property type="match status" value="1"/>
</dbReference>
<keyword evidence="1" id="KW-0600">Photoreceptor protein</keyword>
<dbReference type="PRINTS" id="PR01033">
    <property type="entry name" value="PHYTOCHROME"/>
</dbReference>
<dbReference type="SMART" id="SM00065">
    <property type="entry name" value="GAF"/>
    <property type="match status" value="1"/>
</dbReference>
<evidence type="ECO:0000313" key="8">
    <source>
        <dbReference type="Proteomes" id="UP000034098"/>
    </source>
</evidence>
<dbReference type="GO" id="GO:0004673">
    <property type="term" value="F:protein histidine kinase activity"/>
    <property type="evidence" value="ECO:0007669"/>
    <property type="project" value="UniProtKB-EC"/>
</dbReference>
<dbReference type="InterPro" id="IPR035965">
    <property type="entry name" value="PAS-like_dom_sf"/>
</dbReference>
<evidence type="ECO:0000256" key="1">
    <source>
        <dbReference type="ARBA" id="ARBA00022543"/>
    </source>
</evidence>
<reference evidence="7 8" key="1">
    <citation type="submission" date="2015-02" db="EMBL/GenBank/DDBJ databases">
        <title>Draft genome sequences of ten Microbacterium spp. with emphasis on heavy metal contaminated environments.</title>
        <authorList>
            <person name="Corretto E."/>
        </authorList>
    </citation>
    <scope>NUCLEOTIDE SEQUENCE [LARGE SCALE GENOMIC DNA]</scope>
    <source>
        <strain evidence="7 8">DSM 8608</strain>
    </source>
</reference>
<dbReference type="GO" id="GO:0009881">
    <property type="term" value="F:photoreceptor activity"/>
    <property type="evidence" value="ECO:0007669"/>
    <property type="project" value="UniProtKB-KW"/>
</dbReference>
<dbReference type="Proteomes" id="UP000034098">
    <property type="component" value="Unassembled WGS sequence"/>
</dbReference>
<dbReference type="SUPFAM" id="SSF55785">
    <property type="entry name" value="PYP-like sensor domain (PAS domain)"/>
    <property type="match status" value="1"/>
</dbReference>
<dbReference type="InterPro" id="IPR029787">
    <property type="entry name" value="Nucleotide_cyclase"/>
</dbReference>
<feature type="domain" description="Phytochrome chromophore attachment site" evidence="5">
    <location>
        <begin position="139"/>
        <end position="295"/>
    </location>
</feature>
<dbReference type="InterPro" id="IPR029016">
    <property type="entry name" value="GAF-like_dom_sf"/>
</dbReference>
<proteinExistence type="predicted"/>
<dbReference type="InterPro" id="IPR016132">
    <property type="entry name" value="Phyto_chromo_attachment"/>
</dbReference>
<dbReference type="NCBIfam" id="TIGR00254">
    <property type="entry name" value="GGDEF"/>
    <property type="match status" value="1"/>
</dbReference>
<keyword evidence="8" id="KW-1185">Reference proteome</keyword>
<dbReference type="OrthoDB" id="23692at2"/>
<dbReference type="SUPFAM" id="SSF55781">
    <property type="entry name" value="GAF domain-like"/>
    <property type="match status" value="2"/>
</dbReference>
<dbReference type="InterPro" id="IPR043150">
    <property type="entry name" value="Phytochrome_PHY_sf"/>
</dbReference>